<dbReference type="Pfam" id="PF17921">
    <property type="entry name" value="Integrase_H2C2"/>
    <property type="match status" value="1"/>
</dbReference>
<protein>
    <recommendedName>
        <fullName evidence="1">Integrase zinc-binding domain-containing protein</fullName>
    </recommendedName>
</protein>
<evidence type="ECO:0000259" key="1">
    <source>
        <dbReference type="Pfam" id="PF17921"/>
    </source>
</evidence>
<keyword evidence="3" id="KW-1185">Reference proteome</keyword>
<gene>
    <name evidence="2" type="ORF">AVEN_94654_1</name>
</gene>
<dbReference type="EMBL" id="BGPR01008299">
    <property type="protein sequence ID" value="GBN32834.1"/>
    <property type="molecule type" value="Genomic_DNA"/>
</dbReference>
<reference evidence="2 3" key="1">
    <citation type="journal article" date="2019" name="Sci. Rep.">
        <title>Orb-weaving spider Araneus ventricosus genome elucidates the spidroin gene catalogue.</title>
        <authorList>
            <person name="Kono N."/>
            <person name="Nakamura H."/>
            <person name="Ohtoshi R."/>
            <person name="Moran D.A.P."/>
            <person name="Shinohara A."/>
            <person name="Yoshida Y."/>
            <person name="Fujiwara M."/>
            <person name="Mori M."/>
            <person name="Tomita M."/>
            <person name="Arakawa K."/>
        </authorList>
    </citation>
    <scope>NUCLEOTIDE SEQUENCE [LARGE SCALE GENOMIC DNA]</scope>
</reference>
<dbReference type="OrthoDB" id="6434541at2759"/>
<evidence type="ECO:0000313" key="2">
    <source>
        <dbReference type="EMBL" id="GBN32834.1"/>
    </source>
</evidence>
<dbReference type="Proteomes" id="UP000499080">
    <property type="component" value="Unassembled WGS sequence"/>
</dbReference>
<name>A0A4Y2N2H4_ARAVE</name>
<organism evidence="2 3">
    <name type="scientific">Araneus ventricosus</name>
    <name type="common">Orbweaver spider</name>
    <name type="synonym">Epeira ventricosa</name>
    <dbReference type="NCBI Taxonomy" id="182803"/>
    <lineage>
        <taxon>Eukaryota</taxon>
        <taxon>Metazoa</taxon>
        <taxon>Ecdysozoa</taxon>
        <taxon>Arthropoda</taxon>
        <taxon>Chelicerata</taxon>
        <taxon>Arachnida</taxon>
        <taxon>Araneae</taxon>
        <taxon>Araneomorphae</taxon>
        <taxon>Entelegynae</taxon>
        <taxon>Araneoidea</taxon>
        <taxon>Araneidae</taxon>
        <taxon>Araneus</taxon>
    </lineage>
</organism>
<feature type="domain" description="Integrase zinc-binding" evidence="1">
    <location>
        <begin position="27"/>
        <end position="75"/>
    </location>
</feature>
<sequence>MMKTTPELAPLLQTSTPHQRDPLVRNFAMEEHKLKGHIGVSHVLLSLREWFWILAGRRVVSSVFKTCITCKRYSSKKVNPPAPTLPGHRVQDASVLQIISIDYAGTILLREYQKAWIWLFTCAVYLCVNL</sequence>
<comment type="caution">
    <text evidence="2">The sequence shown here is derived from an EMBL/GenBank/DDBJ whole genome shotgun (WGS) entry which is preliminary data.</text>
</comment>
<dbReference type="AlphaFoldDB" id="A0A4Y2N2H4"/>
<accession>A0A4Y2N2H4</accession>
<dbReference type="PANTHER" id="PTHR47331">
    <property type="entry name" value="PHD-TYPE DOMAIN-CONTAINING PROTEIN"/>
    <property type="match status" value="1"/>
</dbReference>
<proteinExistence type="predicted"/>
<evidence type="ECO:0000313" key="3">
    <source>
        <dbReference type="Proteomes" id="UP000499080"/>
    </source>
</evidence>
<dbReference type="InterPro" id="IPR041588">
    <property type="entry name" value="Integrase_H2C2"/>
</dbReference>